<comment type="caution">
    <text evidence="11">The sequence shown here is derived from an EMBL/GenBank/DDBJ whole genome shotgun (WGS) entry which is preliminary data.</text>
</comment>
<reference evidence="11" key="1">
    <citation type="journal article" date="2020" name="bioRxiv">
        <title>Chromosome-level reference genome of the European wasp spider Argiope bruennichi: a resource for studies on range expansion and evolutionary adaptation.</title>
        <authorList>
            <person name="Sheffer M.M."/>
            <person name="Hoppe A."/>
            <person name="Krehenwinkel H."/>
            <person name="Uhl G."/>
            <person name="Kuss A.W."/>
            <person name="Jensen L."/>
            <person name="Jensen C."/>
            <person name="Gillespie R.G."/>
            <person name="Hoff K.J."/>
            <person name="Prost S."/>
        </authorList>
    </citation>
    <scope>NUCLEOTIDE SEQUENCE</scope>
</reference>
<evidence type="ECO:0000256" key="5">
    <source>
        <dbReference type="ARBA" id="ARBA00022824"/>
    </source>
</evidence>
<evidence type="ECO:0000256" key="3">
    <source>
        <dbReference type="ARBA" id="ARBA00022502"/>
    </source>
</evidence>
<sequence>MQTVCKTPFECFRSWQAFAWLEAGQSITTVAKEEVVSKTVISRLKKFTEMLCENMLVAIEKTPQDDRYISLSEKEQKSHSKSNNRRSCIRYRYTCIYLPEPFLGGVCYKDNDVPKCNCVGTCTGDNCDEDACKGHACNNGGKCYKDNNVPKCNCVGTWKGDHCDEDVCQGHVCNNGGKCYKDNDLPKCNWLEHGKEIIVTKMYAKVMFETPRREGWDVGKETPFKNGGKKWVPKNLEKNSVVSFYGTWAGENLLNKGKQIIMTYSLMVTGHFLCFKEKNLLLQNLGNKPDEHRFDLNVFHTNFLLVRDKTAHKSGVNRFLLKLEDAFRGFHSGTSDDVSTFLPSSPVPVIAVLVQGNLNSVHYILAHLKRKLPILVIRGSGGLADILAYAYYEVQRSFEKIKDVEYVENILKKSLSDKITAVFPTLKDNKMAHRLLCDRLLDCVRCAEPPKLRYITVFSTLDLDRDIEDLPSHLLETIFKAQKSDVSNFHAHLKRDLLLTIDWNCPHLAVTKVFYKDPSFKVENDVFEQTLLSKDREEFISMFLDHGFEIHKYMNSSRVITLFEKALTEDFFREVCWERILGYRRIMMLDDYFIDSDLNWIIENLMGMPIYISSKELNECSAGIFNLDCPKELASDVARSRQEPLLLYMAQFADMAVGVFDLCYNDMPSKAYDALSVKNKDWGGHSLIDMAALAQGGGGKGCSAHPVVQKWLTQVMGKIKRRGSSWVHDHIPTYFKVILCAFFVYPMYLWVRFKETSDEEFVGSNEYEASDPYYTTSNAPRNKNTFSSLNALSINKKSVLTTFSTPFATSEEGKADKFPNKKLEKKEFSVAKGVTALTVSIALFHVFSILFGAPVFEVYLDTLYFSVLMTLLTAYPLMWYFFFCDSQNAVLKILSDSKFDNLTESYLHSIILWTVFGAWIGAFPIPLDWDRPWQTWPITCCIGASLGNSIIHFIIGFKLIYGLFGDRRKTTLNRSV</sequence>
<dbReference type="InterPro" id="IPR041491">
    <property type="entry name" value="TRPM_SLOG"/>
</dbReference>
<keyword evidence="4 9" id="KW-0812">Transmembrane</keyword>
<evidence type="ECO:0000256" key="1">
    <source>
        <dbReference type="ARBA" id="ARBA00004477"/>
    </source>
</evidence>
<dbReference type="PANTHER" id="PTHR13800:SF1">
    <property type="entry name" value="TRANSIENT RECEPTOR POTENTIAL CATION CHANNEL TRPM"/>
    <property type="match status" value="1"/>
</dbReference>
<feature type="transmembrane region" description="Helical" evidence="9">
    <location>
        <begin position="905"/>
        <end position="924"/>
    </location>
</feature>
<evidence type="ECO:0000313" key="11">
    <source>
        <dbReference type="EMBL" id="KAF8777651.1"/>
    </source>
</evidence>
<dbReference type="GO" id="GO:0005261">
    <property type="term" value="F:monoatomic cation channel activity"/>
    <property type="evidence" value="ECO:0007669"/>
    <property type="project" value="TreeGrafter"/>
</dbReference>
<keyword evidence="3" id="KW-0337">GPI-anchor biosynthesis</keyword>
<keyword evidence="8" id="KW-1015">Disulfide bond</keyword>
<dbReference type="GO" id="GO:0005886">
    <property type="term" value="C:plasma membrane"/>
    <property type="evidence" value="ECO:0007669"/>
    <property type="project" value="TreeGrafter"/>
</dbReference>
<accession>A0A8T0EQK5</accession>
<dbReference type="AlphaFoldDB" id="A0A8T0EQK5"/>
<feature type="disulfide bond" evidence="8">
    <location>
        <begin position="154"/>
        <end position="163"/>
    </location>
</feature>
<evidence type="ECO:0000256" key="9">
    <source>
        <dbReference type="SAM" id="Phobius"/>
    </source>
</evidence>
<comment type="caution">
    <text evidence="8">Lacks conserved residue(s) required for the propagation of feature annotation.</text>
</comment>
<keyword evidence="8" id="KW-0245">EGF-like domain</keyword>
<dbReference type="Proteomes" id="UP000807504">
    <property type="component" value="Unassembled WGS sequence"/>
</dbReference>
<keyword evidence="6 9" id="KW-1133">Transmembrane helix</keyword>
<evidence type="ECO:0000313" key="12">
    <source>
        <dbReference type="Proteomes" id="UP000807504"/>
    </source>
</evidence>
<evidence type="ECO:0000256" key="2">
    <source>
        <dbReference type="ARBA" id="ARBA00004687"/>
    </source>
</evidence>
<comment type="pathway">
    <text evidence="2">Glycolipid biosynthesis; glycosylphosphatidylinositol-anchor biosynthesis.</text>
</comment>
<keyword evidence="5" id="KW-0256">Endoplasmic reticulum</keyword>
<gene>
    <name evidence="11" type="ORF">HNY73_014476</name>
</gene>
<dbReference type="PROSITE" id="PS50026">
    <property type="entry name" value="EGF_3"/>
    <property type="match status" value="1"/>
</dbReference>
<feature type="transmembrane region" description="Helical" evidence="9">
    <location>
        <begin position="830"/>
        <end position="851"/>
    </location>
</feature>
<evidence type="ECO:0000256" key="4">
    <source>
        <dbReference type="ARBA" id="ARBA00022692"/>
    </source>
</evidence>
<dbReference type="PROSITE" id="PS00022">
    <property type="entry name" value="EGF_1"/>
    <property type="match status" value="1"/>
</dbReference>
<keyword evidence="12" id="KW-1185">Reference proteome</keyword>
<evidence type="ECO:0000259" key="10">
    <source>
        <dbReference type="PROSITE" id="PS50026"/>
    </source>
</evidence>
<protein>
    <submittedName>
        <fullName evidence="11">Phosphatidylinositol-glycan biosynthesis class like protein</fullName>
    </submittedName>
</protein>
<dbReference type="GO" id="GO:0005789">
    <property type="term" value="C:endoplasmic reticulum membrane"/>
    <property type="evidence" value="ECO:0007669"/>
    <property type="project" value="UniProtKB-SubCell"/>
</dbReference>
<dbReference type="EMBL" id="JABXBU010002072">
    <property type="protein sequence ID" value="KAF8777651.1"/>
    <property type="molecule type" value="Genomic_DNA"/>
</dbReference>
<organism evidence="11 12">
    <name type="scientific">Argiope bruennichi</name>
    <name type="common">Wasp spider</name>
    <name type="synonym">Aranea bruennichi</name>
    <dbReference type="NCBI Taxonomy" id="94029"/>
    <lineage>
        <taxon>Eukaryota</taxon>
        <taxon>Metazoa</taxon>
        <taxon>Ecdysozoa</taxon>
        <taxon>Arthropoda</taxon>
        <taxon>Chelicerata</taxon>
        <taxon>Arachnida</taxon>
        <taxon>Araneae</taxon>
        <taxon>Araneomorphae</taxon>
        <taxon>Entelegynae</taxon>
        <taxon>Araneoidea</taxon>
        <taxon>Araneidae</taxon>
        <taxon>Argiope</taxon>
    </lineage>
</organism>
<feature type="transmembrane region" description="Helical" evidence="9">
    <location>
        <begin position="734"/>
        <end position="751"/>
    </location>
</feature>
<dbReference type="InterPro" id="IPR000742">
    <property type="entry name" value="EGF"/>
</dbReference>
<keyword evidence="7 9" id="KW-0472">Membrane</keyword>
<evidence type="ECO:0000256" key="7">
    <source>
        <dbReference type="ARBA" id="ARBA00023136"/>
    </source>
</evidence>
<evidence type="ECO:0000256" key="8">
    <source>
        <dbReference type="PROSITE-ProRule" id="PRU00076"/>
    </source>
</evidence>
<feature type="transmembrane region" description="Helical" evidence="9">
    <location>
        <begin position="863"/>
        <end position="884"/>
    </location>
</feature>
<dbReference type="InterPro" id="IPR009580">
    <property type="entry name" value="GPI_biosynthesis_protein_Pig-F"/>
</dbReference>
<reference evidence="11" key="2">
    <citation type="submission" date="2020-06" db="EMBL/GenBank/DDBJ databases">
        <authorList>
            <person name="Sheffer M."/>
        </authorList>
    </citation>
    <scope>NUCLEOTIDE SEQUENCE</scope>
</reference>
<comment type="subcellular location">
    <subcellularLocation>
        <location evidence="1">Endoplasmic reticulum membrane</location>
        <topology evidence="1">Multi-pass membrane protein</topology>
    </subcellularLocation>
</comment>
<dbReference type="InterPro" id="IPR050927">
    <property type="entry name" value="TRPM"/>
</dbReference>
<dbReference type="GO" id="GO:0030001">
    <property type="term" value="P:metal ion transport"/>
    <property type="evidence" value="ECO:0007669"/>
    <property type="project" value="TreeGrafter"/>
</dbReference>
<dbReference type="PANTHER" id="PTHR13800">
    <property type="entry name" value="TRANSIENT RECEPTOR POTENTIAL CATION CHANNEL, SUBFAMILY M, MEMBER 6"/>
    <property type="match status" value="1"/>
</dbReference>
<feature type="transmembrane region" description="Helical" evidence="9">
    <location>
        <begin position="936"/>
        <end position="964"/>
    </location>
</feature>
<proteinExistence type="predicted"/>
<evidence type="ECO:0000256" key="6">
    <source>
        <dbReference type="ARBA" id="ARBA00022989"/>
    </source>
</evidence>
<name>A0A8T0EQK5_ARGBR</name>
<dbReference type="GO" id="GO:0006506">
    <property type="term" value="P:GPI anchor biosynthetic process"/>
    <property type="evidence" value="ECO:0007669"/>
    <property type="project" value="UniProtKB-KW"/>
</dbReference>
<feature type="domain" description="EGF-like" evidence="10">
    <location>
        <begin position="128"/>
        <end position="164"/>
    </location>
</feature>
<dbReference type="Gene3D" id="2.10.25.10">
    <property type="entry name" value="Laminin"/>
    <property type="match status" value="1"/>
</dbReference>
<dbReference type="Pfam" id="PF18139">
    <property type="entry name" value="LSDAT_euk"/>
    <property type="match status" value="1"/>
</dbReference>
<dbReference type="Pfam" id="PF06699">
    <property type="entry name" value="PIG-F"/>
    <property type="match status" value="1"/>
</dbReference>